<comment type="caution">
    <text evidence="3">The sequence shown here is derived from an EMBL/GenBank/DDBJ whole genome shotgun (WGS) entry which is preliminary data.</text>
</comment>
<dbReference type="InterPro" id="IPR012495">
    <property type="entry name" value="TadE-like_dom"/>
</dbReference>
<reference evidence="3" key="2">
    <citation type="submission" date="2023-01" db="EMBL/GenBank/DDBJ databases">
        <title>Draft genome sequence of Sneathiella chinensis strain NBRC 103408.</title>
        <authorList>
            <person name="Sun Q."/>
            <person name="Mori K."/>
        </authorList>
    </citation>
    <scope>NUCLEOTIDE SEQUENCE</scope>
    <source>
        <strain evidence="3">NBRC 103408</strain>
    </source>
</reference>
<evidence type="ECO:0000313" key="4">
    <source>
        <dbReference type="Proteomes" id="UP001161409"/>
    </source>
</evidence>
<keyword evidence="4" id="KW-1185">Reference proteome</keyword>
<feature type="domain" description="TadE-like" evidence="2">
    <location>
        <begin position="18"/>
        <end position="60"/>
    </location>
</feature>
<dbReference type="EMBL" id="BSNF01000008">
    <property type="protein sequence ID" value="GLQ07383.1"/>
    <property type="molecule type" value="Genomic_DNA"/>
</dbReference>
<dbReference type="Pfam" id="PF07811">
    <property type="entry name" value="TadE"/>
    <property type="match status" value="1"/>
</dbReference>
<gene>
    <name evidence="3" type="ORF">GCM10007924_26040</name>
</gene>
<feature type="transmembrane region" description="Helical" evidence="1">
    <location>
        <begin position="21"/>
        <end position="45"/>
    </location>
</feature>
<proteinExistence type="predicted"/>
<keyword evidence="1" id="KW-1133">Transmembrane helix</keyword>
<keyword evidence="1" id="KW-0812">Transmembrane</keyword>
<evidence type="ECO:0000313" key="3">
    <source>
        <dbReference type="EMBL" id="GLQ07383.1"/>
    </source>
</evidence>
<organism evidence="3 4">
    <name type="scientific">Sneathiella chinensis</name>
    <dbReference type="NCBI Taxonomy" id="349750"/>
    <lineage>
        <taxon>Bacteria</taxon>
        <taxon>Pseudomonadati</taxon>
        <taxon>Pseudomonadota</taxon>
        <taxon>Alphaproteobacteria</taxon>
        <taxon>Sneathiellales</taxon>
        <taxon>Sneathiellaceae</taxon>
        <taxon>Sneathiella</taxon>
    </lineage>
</organism>
<reference evidence="3" key="1">
    <citation type="journal article" date="2014" name="Int. J. Syst. Evol. Microbiol.">
        <title>Complete genome of a new Firmicutes species belonging to the dominant human colonic microbiota ('Ruminococcus bicirculans') reveals two chromosomes and a selective capacity to utilize plant glucans.</title>
        <authorList>
            <consortium name="NISC Comparative Sequencing Program"/>
            <person name="Wegmann U."/>
            <person name="Louis P."/>
            <person name="Goesmann A."/>
            <person name="Henrissat B."/>
            <person name="Duncan S.H."/>
            <person name="Flint H.J."/>
        </authorList>
    </citation>
    <scope>NUCLEOTIDE SEQUENCE</scope>
    <source>
        <strain evidence="3">NBRC 103408</strain>
    </source>
</reference>
<evidence type="ECO:0000259" key="2">
    <source>
        <dbReference type="Pfam" id="PF07811"/>
    </source>
</evidence>
<sequence>MSRSLLSLIRQLGRCQRGAGAVEFAFILPLLLLLSFAAIEFIAVFSEYHKANEATRIIARNLSKATPLVSQSTLLSNSPHVCTPETCPGLSGIIADAQKILPALTTADVNVTYEVKDVANIGYSVGYKPMITVRLDGVQYNFTLISMFPGVPQGFALNPAETSTLGKWY</sequence>
<dbReference type="Proteomes" id="UP001161409">
    <property type="component" value="Unassembled WGS sequence"/>
</dbReference>
<dbReference type="RefSeq" id="WP_169561459.1">
    <property type="nucleotide sequence ID" value="NZ_BSNF01000008.1"/>
</dbReference>
<keyword evidence="1" id="KW-0472">Membrane</keyword>
<name>A0ABQ5U857_9PROT</name>
<evidence type="ECO:0000256" key="1">
    <source>
        <dbReference type="SAM" id="Phobius"/>
    </source>
</evidence>
<protein>
    <recommendedName>
        <fullName evidence="2">TadE-like domain-containing protein</fullName>
    </recommendedName>
</protein>
<accession>A0ABQ5U857</accession>